<reference evidence="3" key="1">
    <citation type="journal article" date="2019" name="Int. J. Syst. Evol. Microbiol.">
        <title>The Global Catalogue of Microorganisms (GCM) 10K type strain sequencing project: providing services to taxonomists for standard genome sequencing and annotation.</title>
        <authorList>
            <consortium name="The Broad Institute Genomics Platform"/>
            <consortium name="The Broad Institute Genome Sequencing Center for Infectious Disease"/>
            <person name="Wu L."/>
            <person name="Ma J."/>
        </authorList>
    </citation>
    <scope>NUCLEOTIDE SEQUENCE [LARGE SCALE GENOMIC DNA]</scope>
    <source>
        <strain evidence="3">JCM 14718</strain>
    </source>
</reference>
<gene>
    <name evidence="2" type="ORF">GCM10009765_23230</name>
</gene>
<evidence type="ECO:0008006" key="4">
    <source>
        <dbReference type="Google" id="ProtNLM"/>
    </source>
</evidence>
<evidence type="ECO:0000313" key="3">
    <source>
        <dbReference type="Proteomes" id="UP001500618"/>
    </source>
</evidence>
<accession>A0ABP4SJN6</accession>
<organism evidence="2 3">
    <name type="scientific">Fodinicola feengrottensis</name>
    <dbReference type="NCBI Taxonomy" id="435914"/>
    <lineage>
        <taxon>Bacteria</taxon>
        <taxon>Bacillati</taxon>
        <taxon>Actinomycetota</taxon>
        <taxon>Actinomycetes</taxon>
        <taxon>Mycobacteriales</taxon>
        <taxon>Fodinicola</taxon>
    </lineage>
</organism>
<name>A0ABP4SJN6_9ACTN</name>
<dbReference type="Proteomes" id="UP001500618">
    <property type="component" value="Unassembled WGS sequence"/>
</dbReference>
<sequence>MDHLRWLERECLGIEVVTLRGLERYMGLVGAEVATLLGEPWRTGKRPYGQDALSTAAACLKGFYLHQASRGISKHSANSSTKPGCRRGRTVGAHCSGM</sequence>
<dbReference type="EMBL" id="BAAANY010000008">
    <property type="protein sequence ID" value="GAA1673253.1"/>
    <property type="molecule type" value="Genomic_DNA"/>
</dbReference>
<proteinExistence type="predicted"/>
<evidence type="ECO:0000313" key="2">
    <source>
        <dbReference type="EMBL" id="GAA1673253.1"/>
    </source>
</evidence>
<keyword evidence="3" id="KW-1185">Reference proteome</keyword>
<dbReference type="RefSeq" id="WP_279580580.1">
    <property type="nucleotide sequence ID" value="NZ_BAAANY010000008.1"/>
</dbReference>
<protein>
    <recommendedName>
        <fullName evidence="4">Transposase</fullName>
    </recommendedName>
</protein>
<feature type="region of interest" description="Disordered" evidence="1">
    <location>
        <begin position="74"/>
        <end position="98"/>
    </location>
</feature>
<comment type="caution">
    <text evidence="2">The sequence shown here is derived from an EMBL/GenBank/DDBJ whole genome shotgun (WGS) entry which is preliminary data.</text>
</comment>
<evidence type="ECO:0000256" key="1">
    <source>
        <dbReference type="SAM" id="MobiDB-lite"/>
    </source>
</evidence>